<evidence type="ECO:0008006" key="3">
    <source>
        <dbReference type="Google" id="ProtNLM"/>
    </source>
</evidence>
<accession>A0A2Z7AV12</accession>
<keyword evidence="2" id="KW-1185">Reference proteome</keyword>
<dbReference type="AlphaFoldDB" id="A0A2Z7AV12"/>
<dbReference type="Proteomes" id="UP000250235">
    <property type="component" value="Unassembled WGS sequence"/>
</dbReference>
<dbReference type="InterPro" id="IPR006502">
    <property type="entry name" value="PDDEXK-like"/>
</dbReference>
<evidence type="ECO:0000313" key="2">
    <source>
        <dbReference type="Proteomes" id="UP000250235"/>
    </source>
</evidence>
<dbReference type="PANTHER" id="PTHR31579:SF84">
    <property type="entry name" value="F21O3.6 PROTEIN"/>
    <property type="match status" value="1"/>
</dbReference>
<reference evidence="1 2" key="1">
    <citation type="journal article" date="2015" name="Proc. Natl. Acad. Sci. U.S.A.">
        <title>The resurrection genome of Boea hygrometrica: A blueprint for survival of dehydration.</title>
        <authorList>
            <person name="Xiao L."/>
            <person name="Yang G."/>
            <person name="Zhang L."/>
            <person name="Yang X."/>
            <person name="Zhao S."/>
            <person name="Ji Z."/>
            <person name="Zhou Q."/>
            <person name="Hu M."/>
            <person name="Wang Y."/>
            <person name="Chen M."/>
            <person name="Xu Y."/>
            <person name="Jin H."/>
            <person name="Xiao X."/>
            <person name="Hu G."/>
            <person name="Bao F."/>
            <person name="Hu Y."/>
            <person name="Wan P."/>
            <person name="Li L."/>
            <person name="Deng X."/>
            <person name="Kuang T."/>
            <person name="Xiang C."/>
            <person name="Zhu J.K."/>
            <person name="Oliver M.J."/>
            <person name="He Y."/>
        </authorList>
    </citation>
    <scope>NUCLEOTIDE SEQUENCE [LARGE SCALE GENOMIC DNA]</scope>
    <source>
        <strain evidence="2">cv. XS01</strain>
    </source>
</reference>
<sequence length="300" mass="33637">MYSRMKRVTDPLDERVKARIFGRDRIEPGYLSSGSEHSAHDGDDVISPSLSSIFFGFNGDTEDSVPEGAECPEDNAECDPSISETHEVNVDFIESILRDQRDSYQEVLLAHAMRALQVFSCAKSSKQAVRRNVMAYLRNFGHDAAICKTKWESSGGLTAGNHEFIDVIRPEQNVRYLVELDFVSEFEIARPTESYERLLKSLPAVFVGTSDVLKPILKVMSDGSKRSLKRRGLLLPPWRKYRFMQNKWLGAYRRTTNIFPASFSSVSPVHQLYPVKCRAVGFDAGVNGGSVLLPAAARTH</sequence>
<protein>
    <recommendedName>
        <fullName evidence="3">DUF506 family protein</fullName>
    </recommendedName>
</protein>
<evidence type="ECO:0000313" key="1">
    <source>
        <dbReference type="EMBL" id="KZV25724.1"/>
    </source>
</evidence>
<dbReference type="OrthoDB" id="548115at2759"/>
<proteinExistence type="predicted"/>
<gene>
    <name evidence="1" type="ORF">F511_04785</name>
</gene>
<dbReference type="PANTHER" id="PTHR31579">
    <property type="entry name" value="OS03G0796600 PROTEIN"/>
    <property type="match status" value="1"/>
</dbReference>
<name>A0A2Z7AV12_9LAMI</name>
<organism evidence="1 2">
    <name type="scientific">Dorcoceras hygrometricum</name>
    <dbReference type="NCBI Taxonomy" id="472368"/>
    <lineage>
        <taxon>Eukaryota</taxon>
        <taxon>Viridiplantae</taxon>
        <taxon>Streptophyta</taxon>
        <taxon>Embryophyta</taxon>
        <taxon>Tracheophyta</taxon>
        <taxon>Spermatophyta</taxon>
        <taxon>Magnoliopsida</taxon>
        <taxon>eudicotyledons</taxon>
        <taxon>Gunneridae</taxon>
        <taxon>Pentapetalae</taxon>
        <taxon>asterids</taxon>
        <taxon>lamiids</taxon>
        <taxon>Lamiales</taxon>
        <taxon>Gesneriaceae</taxon>
        <taxon>Didymocarpoideae</taxon>
        <taxon>Trichosporeae</taxon>
        <taxon>Loxocarpinae</taxon>
        <taxon>Dorcoceras</taxon>
    </lineage>
</organism>
<dbReference type="Pfam" id="PF04720">
    <property type="entry name" value="PDDEXK_6"/>
    <property type="match status" value="1"/>
</dbReference>
<dbReference type="EMBL" id="KV011838">
    <property type="protein sequence ID" value="KZV25724.1"/>
    <property type="molecule type" value="Genomic_DNA"/>
</dbReference>
<dbReference type="NCBIfam" id="TIGR01615">
    <property type="entry name" value="A_thal_3542"/>
    <property type="match status" value="1"/>
</dbReference>